<evidence type="ECO:0000256" key="1">
    <source>
        <dbReference type="SAM" id="MobiDB-lite"/>
    </source>
</evidence>
<name>A0ABQ5AWH3_9ASTR</name>
<feature type="compositionally biased region" description="Basic and acidic residues" evidence="1">
    <location>
        <begin position="285"/>
        <end position="295"/>
    </location>
</feature>
<dbReference type="EMBL" id="BQNB010012711">
    <property type="protein sequence ID" value="GJT06945.1"/>
    <property type="molecule type" value="Genomic_DNA"/>
</dbReference>
<sequence>MSSLKFAETHNVVAFLENPEESDGFTEIIDFLKASSVSYALTVNPVIYTSCIEQIWATAKVQTVNGVRQLQALVDKKRVIVTESSIRRDLHLDDAGGTDCLPTATIFEELARMGAKSTTWNEFSSSMASLIICLATNQKFNLSKYIFDAMVKHLDGGVKFLLYPRFLQVFINQQLGNMSTHKKIFVNPFHTKKVFANMKRAGKDFSRRITPLFDTMMVQPVEEMGEDSDHPTDSTPIPIIDQPSSSSQPKKDKSSKKAQRQEAEVPQDEAEHEESVPTPSNDPKPSAKDAQAKEITTLKKESRVWKLRLWKYEHSTRTDDSTLVKQFDYCLPQVSLSSTRDETFKSKDKGKAKWLARKQEGISNIALIESWENTQAMMEADRLQSKEREELTNEEKAKLFMELLEKRRKHFASLRAQQKKKQASYQGTKENSNVYLS</sequence>
<evidence type="ECO:0000313" key="3">
    <source>
        <dbReference type="Proteomes" id="UP001151760"/>
    </source>
</evidence>
<feature type="compositionally biased region" description="Low complexity" evidence="1">
    <location>
        <begin position="233"/>
        <end position="248"/>
    </location>
</feature>
<proteinExistence type="predicted"/>
<reference evidence="2" key="2">
    <citation type="submission" date="2022-01" db="EMBL/GenBank/DDBJ databases">
        <authorList>
            <person name="Yamashiro T."/>
            <person name="Shiraishi A."/>
            <person name="Satake H."/>
            <person name="Nakayama K."/>
        </authorList>
    </citation>
    <scope>NUCLEOTIDE SEQUENCE</scope>
</reference>
<feature type="compositionally biased region" description="Basic residues" evidence="1">
    <location>
        <begin position="413"/>
        <end position="422"/>
    </location>
</feature>
<gene>
    <name evidence="2" type="ORF">Tco_0841407</name>
</gene>
<feature type="region of interest" description="Disordered" evidence="1">
    <location>
        <begin position="413"/>
        <end position="437"/>
    </location>
</feature>
<evidence type="ECO:0000313" key="2">
    <source>
        <dbReference type="EMBL" id="GJT06945.1"/>
    </source>
</evidence>
<accession>A0ABQ5AWH3</accession>
<feature type="compositionally biased region" description="Polar residues" evidence="1">
    <location>
        <begin position="423"/>
        <end position="437"/>
    </location>
</feature>
<dbReference type="Proteomes" id="UP001151760">
    <property type="component" value="Unassembled WGS sequence"/>
</dbReference>
<comment type="caution">
    <text evidence="2">The sequence shown here is derived from an EMBL/GenBank/DDBJ whole genome shotgun (WGS) entry which is preliminary data.</text>
</comment>
<organism evidence="2 3">
    <name type="scientific">Tanacetum coccineum</name>
    <dbReference type="NCBI Taxonomy" id="301880"/>
    <lineage>
        <taxon>Eukaryota</taxon>
        <taxon>Viridiplantae</taxon>
        <taxon>Streptophyta</taxon>
        <taxon>Embryophyta</taxon>
        <taxon>Tracheophyta</taxon>
        <taxon>Spermatophyta</taxon>
        <taxon>Magnoliopsida</taxon>
        <taxon>eudicotyledons</taxon>
        <taxon>Gunneridae</taxon>
        <taxon>Pentapetalae</taxon>
        <taxon>asterids</taxon>
        <taxon>campanulids</taxon>
        <taxon>Asterales</taxon>
        <taxon>Asteraceae</taxon>
        <taxon>Asteroideae</taxon>
        <taxon>Anthemideae</taxon>
        <taxon>Anthemidinae</taxon>
        <taxon>Tanacetum</taxon>
    </lineage>
</organism>
<evidence type="ECO:0008006" key="4">
    <source>
        <dbReference type="Google" id="ProtNLM"/>
    </source>
</evidence>
<protein>
    <recommendedName>
        <fullName evidence="4">Xylulose kinase-1</fullName>
    </recommendedName>
</protein>
<keyword evidence="3" id="KW-1185">Reference proteome</keyword>
<reference evidence="2" key="1">
    <citation type="journal article" date="2022" name="Int. J. Mol. Sci.">
        <title>Draft Genome of Tanacetum Coccineum: Genomic Comparison of Closely Related Tanacetum-Family Plants.</title>
        <authorList>
            <person name="Yamashiro T."/>
            <person name="Shiraishi A."/>
            <person name="Nakayama K."/>
            <person name="Satake H."/>
        </authorList>
    </citation>
    <scope>NUCLEOTIDE SEQUENCE</scope>
</reference>
<feature type="region of interest" description="Disordered" evidence="1">
    <location>
        <begin position="223"/>
        <end position="295"/>
    </location>
</feature>